<dbReference type="GO" id="GO:0006886">
    <property type="term" value="P:intracellular protein transport"/>
    <property type="evidence" value="ECO:0007669"/>
    <property type="project" value="TreeGrafter"/>
</dbReference>
<dbReference type="Proteomes" id="UP000037510">
    <property type="component" value="Unassembled WGS sequence"/>
</dbReference>
<dbReference type="EMBL" id="JTDY01005382">
    <property type="protein sequence ID" value="KOB67060.1"/>
    <property type="molecule type" value="Genomic_DNA"/>
</dbReference>
<dbReference type="GO" id="GO:0042593">
    <property type="term" value="P:glucose homeostasis"/>
    <property type="evidence" value="ECO:0007669"/>
    <property type="project" value="TreeGrafter"/>
</dbReference>
<dbReference type="CDD" id="cd16118">
    <property type="entry name" value="UBX2_UBXN9"/>
    <property type="match status" value="1"/>
</dbReference>
<dbReference type="PANTHER" id="PTHR46467:SF1">
    <property type="entry name" value="TETHER CONTAINING UBX DOMAIN FOR GLUT4"/>
    <property type="match status" value="1"/>
</dbReference>
<comment type="caution">
    <text evidence="3">The sequence shown here is derived from an EMBL/GenBank/DDBJ whole genome shotgun (WGS) entry which is preliminary data.</text>
</comment>
<dbReference type="InterPro" id="IPR029071">
    <property type="entry name" value="Ubiquitin-like_domsf"/>
</dbReference>
<proteinExistence type="predicted"/>
<dbReference type="GO" id="GO:0012506">
    <property type="term" value="C:vesicle membrane"/>
    <property type="evidence" value="ECO:0007669"/>
    <property type="project" value="TreeGrafter"/>
</dbReference>
<evidence type="ECO:0000256" key="1">
    <source>
        <dbReference type="SAM" id="MobiDB-lite"/>
    </source>
</evidence>
<feature type="region of interest" description="Disordered" evidence="1">
    <location>
        <begin position="940"/>
        <end position="962"/>
    </location>
</feature>
<dbReference type="GO" id="GO:0005737">
    <property type="term" value="C:cytoplasm"/>
    <property type="evidence" value="ECO:0007669"/>
    <property type="project" value="TreeGrafter"/>
</dbReference>
<dbReference type="AlphaFoldDB" id="A0A0L7KV94"/>
<evidence type="ECO:0000313" key="3">
    <source>
        <dbReference type="EMBL" id="KOB67060.1"/>
    </source>
</evidence>
<feature type="compositionally biased region" description="Polar residues" evidence="1">
    <location>
        <begin position="502"/>
        <end position="514"/>
    </location>
</feature>
<dbReference type="Gene3D" id="3.10.20.90">
    <property type="entry name" value="Phosphatidylinositol 3-kinase Catalytic Subunit, Chain A, domain 1"/>
    <property type="match status" value="2"/>
</dbReference>
<feature type="compositionally biased region" description="Acidic residues" evidence="1">
    <location>
        <begin position="1017"/>
        <end position="1028"/>
    </location>
</feature>
<organism evidence="3 4">
    <name type="scientific">Operophtera brumata</name>
    <name type="common">Winter moth</name>
    <name type="synonym">Phalaena brumata</name>
    <dbReference type="NCBI Taxonomy" id="104452"/>
    <lineage>
        <taxon>Eukaryota</taxon>
        <taxon>Metazoa</taxon>
        <taxon>Ecdysozoa</taxon>
        <taxon>Arthropoda</taxon>
        <taxon>Hexapoda</taxon>
        <taxon>Insecta</taxon>
        <taxon>Pterygota</taxon>
        <taxon>Neoptera</taxon>
        <taxon>Endopterygota</taxon>
        <taxon>Lepidoptera</taxon>
        <taxon>Glossata</taxon>
        <taxon>Ditrysia</taxon>
        <taxon>Geometroidea</taxon>
        <taxon>Geometridae</taxon>
        <taxon>Larentiinae</taxon>
        <taxon>Operophtera</taxon>
    </lineage>
</organism>
<dbReference type="GO" id="GO:0005634">
    <property type="term" value="C:nucleus"/>
    <property type="evidence" value="ECO:0007669"/>
    <property type="project" value="TreeGrafter"/>
</dbReference>
<dbReference type="InterPro" id="IPR021569">
    <property type="entry name" value="TUG-UBL1"/>
</dbReference>
<evidence type="ECO:0000313" key="4">
    <source>
        <dbReference type="Proteomes" id="UP000037510"/>
    </source>
</evidence>
<protein>
    <submittedName>
        <fullName evidence="3">Ecdysoneless</fullName>
    </submittedName>
</protein>
<evidence type="ECO:0000259" key="2">
    <source>
        <dbReference type="Pfam" id="PF11470"/>
    </source>
</evidence>
<feature type="compositionally biased region" description="Basic and acidic residues" evidence="1">
    <location>
        <begin position="243"/>
        <end position="265"/>
    </location>
</feature>
<feature type="domain" description="TUG ubiquitin-like" evidence="2">
    <location>
        <begin position="34"/>
        <end position="96"/>
    </location>
</feature>
<dbReference type="Pfam" id="PF11470">
    <property type="entry name" value="TUG-UBL1"/>
    <property type="match status" value="1"/>
</dbReference>
<dbReference type="InterPro" id="IPR010770">
    <property type="entry name" value="Ecd"/>
</dbReference>
<feature type="region of interest" description="Disordered" evidence="1">
    <location>
        <begin position="990"/>
        <end position="1028"/>
    </location>
</feature>
<reference evidence="3 4" key="1">
    <citation type="journal article" date="2015" name="Genome Biol. Evol.">
        <title>The genome of winter moth (Operophtera brumata) provides a genomic perspective on sexual dimorphism and phenology.</title>
        <authorList>
            <person name="Derks M.F."/>
            <person name="Smit S."/>
            <person name="Salis L."/>
            <person name="Schijlen E."/>
            <person name="Bossers A."/>
            <person name="Mateman C."/>
            <person name="Pijl A.S."/>
            <person name="de Ridder D."/>
            <person name="Groenen M.A."/>
            <person name="Visser M.E."/>
            <person name="Megens H.J."/>
        </authorList>
    </citation>
    <scope>NUCLEOTIDE SEQUENCE [LARGE SCALE GENOMIC DNA]</scope>
    <source>
        <strain evidence="3">WM2013NL</strain>
        <tissue evidence="3">Head and thorax</tissue>
    </source>
</reference>
<feature type="region of interest" description="Disordered" evidence="1">
    <location>
        <begin position="239"/>
        <end position="265"/>
    </location>
</feature>
<keyword evidence="4" id="KW-1185">Reference proteome</keyword>
<dbReference type="PANTHER" id="PTHR46467">
    <property type="entry name" value="TETHER CONTAINING UBX DOMAIN FOR GLUT4"/>
    <property type="match status" value="1"/>
</dbReference>
<accession>A0A0L7KV94</accession>
<dbReference type="InterPro" id="IPR059238">
    <property type="entry name" value="UBX1_UBXN9"/>
</dbReference>
<dbReference type="CDD" id="cd16105">
    <property type="entry name" value="Ubl_ASPSCR1_like"/>
    <property type="match status" value="1"/>
</dbReference>
<dbReference type="STRING" id="104452.A0A0L7KV94"/>
<sequence>MPGEVVRRPACASHFTVNFNKYSFIMSKDIIVLAPNGRRQTIRCTPDTSILQILEDTCLKQGFQPSDYDLKHHNRILDLTTTIRFSNLPNKATVEMVEADRKREESNVTIGLLLEDGERRTADFPPNTALFDLVTSLAPSELKSIQNPSILYMRQEVTGLSALRGKTLRQLGLIKGRAILRLLNKAEEAKQANVSAVYRRPVSEIPAPCSEAATANKPDAIPGPSHKIFDPIALVKHEKKHPKTEIKDEPGTSEEKCHSPEKVDDKWSKIEADTERSRLANLKVDECLPITHTKENLERRLNIEEEVTFLGAQKAIAFMQPDGAEDELEDLPDEFYELSIEEVRRLYHDLQEQCVSLENTPLLTATKKEEIEKQTSLQRLKLYKNAVVRIQFPDSMILQGVFQPTNTIQDVNNFVKEHLKIPDKPFLIFTTPLKETHDPKTTLAEAKFVPCVHLHFKWAEEGITSYLKDNIYTRKTSSEAANILASKYRAPSRRKLDESDNPSEPSTSKNSKVPNSEDTVICLFFYPTLKPEQELWEQLCEKINTTVAALSEGYIWHRDQFKVFVPILDTNNEGIILHSLKITNFPVHLTSTTCFGDNIEDEWFIIHIVLELTKQFTDLIVQEYLKLSDALLCIVENQEQTRATCEVLNAILNRIGNYPDKHRENIHNAIVKLPPQIAALLTLQPNFIAPLVDTYCHHDVIDIKACKTLDFQNTVTVTVKFTKCLYAMLLHSKVIKHLMYSSEKDKSITLGKKIACGFNMIMNRSLDIYSSKEYHKFLKSLTDNGYFRGNIEGSQEYKKLIEKAKSFFSSVESPIISNVAGTMTEIAASDEYLKTIELLQSSTTSDLVEDDEDWLNIHPEQLNHLLNSRYGKKTKFEKNDVITPQNITSELTDFLKKTSDYEGIESVEKEQANNEIEFDPDQFLNCVEKMLKLLSTGGIEQGVDSDFSDEDMSGSEDDADDELDQELKAKLQGRDENLNDNKSILKNMISSMREEQASSGPSSNLMNTLGLNKTDFLDSDDDEIKPRS</sequence>
<dbReference type="CDD" id="cd17075">
    <property type="entry name" value="UBX1_UBXN9"/>
    <property type="match status" value="1"/>
</dbReference>
<feature type="region of interest" description="Disordered" evidence="1">
    <location>
        <begin position="490"/>
        <end position="514"/>
    </location>
</feature>
<feature type="compositionally biased region" description="Acidic residues" evidence="1">
    <location>
        <begin position="946"/>
        <end position="962"/>
    </location>
</feature>
<dbReference type="Pfam" id="PF07093">
    <property type="entry name" value="SGT1"/>
    <property type="match status" value="2"/>
</dbReference>
<feature type="compositionally biased region" description="Polar residues" evidence="1">
    <location>
        <begin position="997"/>
        <end position="1011"/>
    </location>
</feature>
<gene>
    <name evidence="3" type="ORF">OBRU01_18618</name>
</gene>
<name>A0A0L7KV94_OPEBR</name>
<dbReference type="SUPFAM" id="SSF54236">
    <property type="entry name" value="Ubiquitin-like"/>
    <property type="match status" value="2"/>
</dbReference>